<gene>
    <name evidence="3" type="ORF">EV702DRAFT_1106873</name>
</gene>
<organism evidence="3 4">
    <name type="scientific">Suillus placidus</name>
    <dbReference type="NCBI Taxonomy" id="48579"/>
    <lineage>
        <taxon>Eukaryota</taxon>
        <taxon>Fungi</taxon>
        <taxon>Dikarya</taxon>
        <taxon>Basidiomycota</taxon>
        <taxon>Agaricomycotina</taxon>
        <taxon>Agaricomycetes</taxon>
        <taxon>Agaricomycetidae</taxon>
        <taxon>Boletales</taxon>
        <taxon>Suillineae</taxon>
        <taxon>Suillaceae</taxon>
        <taxon>Suillus</taxon>
    </lineage>
</organism>
<name>A0A9P6ZUR7_9AGAM</name>
<dbReference type="EMBL" id="JABBWD010000024">
    <property type="protein sequence ID" value="KAG1776833.1"/>
    <property type="molecule type" value="Genomic_DNA"/>
</dbReference>
<accession>A0A9P6ZUR7</accession>
<evidence type="ECO:0000256" key="1">
    <source>
        <dbReference type="SAM" id="MobiDB-lite"/>
    </source>
</evidence>
<evidence type="ECO:0000256" key="2">
    <source>
        <dbReference type="SAM" id="Phobius"/>
    </source>
</evidence>
<feature type="compositionally biased region" description="Low complexity" evidence="1">
    <location>
        <begin position="1"/>
        <end position="27"/>
    </location>
</feature>
<comment type="caution">
    <text evidence="3">The sequence shown here is derived from an EMBL/GenBank/DDBJ whole genome shotgun (WGS) entry which is preliminary data.</text>
</comment>
<keyword evidence="2" id="KW-0472">Membrane</keyword>
<reference evidence="3" key="1">
    <citation type="journal article" date="2020" name="New Phytol.">
        <title>Comparative genomics reveals dynamic genome evolution in host specialist ectomycorrhizal fungi.</title>
        <authorList>
            <person name="Lofgren L.A."/>
            <person name="Nguyen N.H."/>
            <person name="Vilgalys R."/>
            <person name="Ruytinx J."/>
            <person name="Liao H.L."/>
            <person name="Branco S."/>
            <person name="Kuo A."/>
            <person name="LaButti K."/>
            <person name="Lipzen A."/>
            <person name="Andreopoulos W."/>
            <person name="Pangilinan J."/>
            <person name="Riley R."/>
            <person name="Hundley H."/>
            <person name="Na H."/>
            <person name="Barry K."/>
            <person name="Grigoriev I.V."/>
            <person name="Stajich J.E."/>
            <person name="Kennedy P.G."/>
        </authorList>
    </citation>
    <scope>NUCLEOTIDE SEQUENCE</scope>
    <source>
        <strain evidence="3">DOB743</strain>
    </source>
</reference>
<feature type="transmembrane region" description="Helical" evidence="2">
    <location>
        <begin position="38"/>
        <end position="60"/>
    </location>
</feature>
<dbReference type="Proteomes" id="UP000714275">
    <property type="component" value="Unassembled WGS sequence"/>
</dbReference>
<sequence length="229" mass="25501">MTASSTSQYSSLLSSTSSSAPSSTSTSNGNAMNSGSSLLFGFLVSVLSLFGLFMISGLVWHRLVIRRRTIDEMLRVNIPSQGRHMRRPPLWDVWALLVQDCLQWGDTQPLATEKYDMPLPPPLDSQTPRPSFWKRQVINRIPPEIAYLFSPPTLAEVADSPLLNHSRIELPVEQSLLQVSVLIAMPRPPDPLSPSSKGVGLKKRRSLYEIVIGTSNVYYHDLDLNLDSQ</sequence>
<keyword evidence="4" id="KW-1185">Reference proteome</keyword>
<proteinExistence type="predicted"/>
<dbReference type="AlphaFoldDB" id="A0A9P6ZUR7"/>
<keyword evidence="2" id="KW-0812">Transmembrane</keyword>
<protein>
    <submittedName>
        <fullName evidence="3">Uncharacterized protein</fullName>
    </submittedName>
</protein>
<evidence type="ECO:0000313" key="4">
    <source>
        <dbReference type="Proteomes" id="UP000714275"/>
    </source>
</evidence>
<keyword evidence="2" id="KW-1133">Transmembrane helix</keyword>
<dbReference type="OrthoDB" id="3266547at2759"/>
<evidence type="ECO:0000313" key="3">
    <source>
        <dbReference type="EMBL" id="KAG1776833.1"/>
    </source>
</evidence>
<feature type="region of interest" description="Disordered" evidence="1">
    <location>
        <begin position="1"/>
        <end position="28"/>
    </location>
</feature>